<feature type="compositionally biased region" description="Acidic residues" evidence="1">
    <location>
        <begin position="20"/>
        <end position="30"/>
    </location>
</feature>
<organism evidence="2 3">
    <name type="scientific">Jimgerdemannia flammicorona</name>
    <dbReference type="NCBI Taxonomy" id="994334"/>
    <lineage>
        <taxon>Eukaryota</taxon>
        <taxon>Fungi</taxon>
        <taxon>Fungi incertae sedis</taxon>
        <taxon>Mucoromycota</taxon>
        <taxon>Mucoromycotina</taxon>
        <taxon>Endogonomycetes</taxon>
        <taxon>Endogonales</taxon>
        <taxon>Endogonaceae</taxon>
        <taxon>Jimgerdemannia</taxon>
    </lineage>
</organism>
<keyword evidence="3" id="KW-1185">Reference proteome</keyword>
<gene>
    <name evidence="2" type="ORF">BC938DRAFT_478415</name>
</gene>
<protein>
    <submittedName>
        <fullName evidence="2">Uncharacterized protein</fullName>
    </submittedName>
</protein>
<proteinExistence type="predicted"/>
<evidence type="ECO:0000313" key="3">
    <source>
        <dbReference type="Proteomes" id="UP000274822"/>
    </source>
</evidence>
<feature type="region of interest" description="Disordered" evidence="1">
    <location>
        <begin position="1"/>
        <end position="34"/>
    </location>
</feature>
<accession>A0A433QMY2</accession>
<evidence type="ECO:0000256" key="1">
    <source>
        <dbReference type="SAM" id="MobiDB-lite"/>
    </source>
</evidence>
<reference evidence="2 3" key="1">
    <citation type="journal article" date="2018" name="New Phytol.">
        <title>Phylogenomics of Endogonaceae and evolution of mycorrhizas within Mucoromycota.</title>
        <authorList>
            <person name="Chang Y."/>
            <person name="Desiro A."/>
            <person name="Na H."/>
            <person name="Sandor L."/>
            <person name="Lipzen A."/>
            <person name="Clum A."/>
            <person name="Barry K."/>
            <person name="Grigoriev I.V."/>
            <person name="Martin F.M."/>
            <person name="Stajich J.E."/>
            <person name="Smith M.E."/>
            <person name="Bonito G."/>
            <person name="Spatafora J.W."/>
        </authorList>
    </citation>
    <scope>NUCLEOTIDE SEQUENCE [LARGE SCALE GENOMIC DNA]</scope>
    <source>
        <strain evidence="2 3">AD002</strain>
    </source>
</reference>
<sequence length="68" mass="7326">MISASEGCGSTVVRVTPPGLEEEGEGEGEDISQHGEEILENFGHVEFMTAQVVPVSLILAIRREDTLE</sequence>
<dbReference type="AlphaFoldDB" id="A0A433QMY2"/>
<dbReference type="EMBL" id="RBNJ01003265">
    <property type="protein sequence ID" value="RUS31127.1"/>
    <property type="molecule type" value="Genomic_DNA"/>
</dbReference>
<dbReference type="Proteomes" id="UP000274822">
    <property type="component" value="Unassembled WGS sequence"/>
</dbReference>
<name>A0A433QMY2_9FUNG</name>
<comment type="caution">
    <text evidence="2">The sequence shown here is derived from an EMBL/GenBank/DDBJ whole genome shotgun (WGS) entry which is preliminary data.</text>
</comment>
<evidence type="ECO:0000313" key="2">
    <source>
        <dbReference type="EMBL" id="RUS31127.1"/>
    </source>
</evidence>